<accession>A0A1I4D8P4</accession>
<evidence type="ECO:0000259" key="2">
    <source>
        <dbReference type="Pfam" id="PF13309"/>
    </source>
</evidence>
<comment type="caution">
    <text evidence="3">The sequence shown here is derived from an EMBL/GenBank/DDBJ whole genome shotgun (WGS) entry which is preliminary data.</text>
</comment>
<keyword evidence="3" id="KW-0238">DNA-binding</keyword>
<feature type="domain" description="Transcriptional regulator DauR-like HTH" evidence="2">
    <location>
        <begin position="165"/>
        <end position="222"/>
    </location>
</feature>
<dbReference type="Pfam" id="PF13309">
    <property type="entry name" value="HTH_22"/>
    <property type="match status" value="1"/>
</dbReference>
<dbReference type="InterPro" id="IPR013559">
    <property type="entry name" value="YheO"/>
</dbReference>
<feature type="domain" description="YheO-like" evidence="1">
    <location>
        <begin position="21"/>
        <end position="129"/>
    </location>
</feature>
<sequence length="232" mass="25590">MINLNDFTNVECLFEDDDDRLANYFRIAETVADLIGPHCEVVVHSLKNLETSVAKIVNGHMTGRTIGSPITDLGLKMLRVYQETGNLTPKAYFTHNAEGQLLKSATTIILGASGKPIGLFCLNINLSLPFSEIISTFTPDAAEVAEKTTPERFSTNSTEVILGALEQAIRDVEADPSVTQKASNKAVTKLLLERDIFEFKEATVLVAEKLGITRHAIYKYIRESKTQITSKE</sequence>
<dbReference type="GO" id="GO:0003677">
    <property type="term" value="F:DNA binding"/>
    <property type="evidence" value="ECO:0007669"/>
    <property type="project" value="UniProtKB-KW"/>
</dbReference>
<keyword evidence="4" id="KW-1185">Reference proteome</keyword>
<dbReference type="EMBL" id="FOSK01000011">
    <property type="protein sequence ID" value="SFK89180.1"/>
    <property type="molecule type" value="Genomic_DNA"/>
</dbReference>
<protein>
    <submittedName>
        <fullName evidence="3">Predicted transcriptional regulator YheO, contains PAS and DNA-binding HTH domains</fullName>
    </submittedName>
</protein>
<organism evidence="3 4">
    <name type="scientific">Pseudovibrio ascidiaceicola</name>
    <dbReference type="NCBI Taxonomy" id="285279"/>
    <lineage>
        <taxon>Bacteria</taxon>
        <taxon>Pseudomonadati</taxon>
        <taxon>Pseudomonadota</taxon>
        <taxon>Alphaproteobacteria</taxon>
        <taxon>Hyphomicrobiales</taxon>
        <taxon>Stappiaceae</taxon>
        <taxon>Pseudovibrio</taxon>
    </lineage>
</organism>
<dbReference type="InterPro" id="IPR039445">
    <property type="entry name" value="DauR-like_HTH"/>
</dbReference>
<proteinExistence type="predicted"/>
<evidence type="ECO:0000313" key="4">
    <source>
        <dbReference type="Proteomes" id="UP000199598"/>
    </source>
</evidence>
<gene>
    <name evidence="3" type="ORF">SAMN04488518_1116</name>
</gene>
<dbReference type="PANTHER" id="PTHR35568">
    <property type="entry name" value="TRANSCRIPTIONAL REGULATOR DAUR"/>
    <property type="match status" value="1"/>
</dbReference>
<evidence type="ECO:0000313" key="3">
    <source>
        <dbReference type="EMBL" id="SFK89180.1"/>
    </source>
</evidence>
<dbReference type="RefSeq" id="WP_014283993.1">
    <property type="nucleotide sequence ID" value="NZ_FOSK01000011.1"/>
</dbReference>
<name>A0A1I4D8P4_9HYPH</name>
<dbReference type="PANTHER" id="PTHR35568:SF1">
    <property type="entry name" value="TRANSCRIPTIONAL REGULATOR DAUR"/>
    <property type="match status" value="1"/>
</dbReference>
<dbReference type="InterPro" id="IPR039446">
    <property type="entry name" value="DauR-like"/>
</dbReference>
<dbReference type="Pfam" id="PF08348">
    <property type="entry name" value="PAS_6"/>
    <property type="match status" value="1"/>
</dbReference>
<dbReference type="Proteomes" id="UP000199598">
    <property type="component" value="Unassembled WGS sequence"/>
</dbReference>
<reference evidence="3 4" key="1">
    <citation type="submission" date="2016-10" db="EMBL/GenBank/DDBJ databases">
        <authorList>
            <person name="Varghese N."/>
            <person name="Submissions S."/>
        </authorList>
    </citation>
    <scope>NUCLEOTIDE SEQUENCE [LARGE SCALE GENOMIC DNA]</scope>
    <source>
        <strain evidence="3 4">DSM 16392</strain>
    </source>
</reference>
<evidence type="ECO:0000259" key="1">
    <source>
        <dbReference type="Pfam" id="PF08348"/>
    </source>
</evidence>